<dbReference type="InterPro" id="IPR000276">
    <property type="entry name" value="GPCR_Rhodpsn"/>
</dbReference>
<evidence type="ECO:0000256" key="7">
    <source>
        <dbReference type="ARBA" id="ARBA00023157"/>
    </source>
</evidence>
<dbReference type="Proteomes" id="UP001328107">
    <property type="component" value="Unassembled WGS sequence"/>
</dbReference>
<feature type="non-terminal residue" evidence="15">
    <location>
        <position position="1"/>
    </location>
</feature>
<gene>
    <name evidence="15" type="ORF">PMAYCL1PPCAC_31812</name>
</gene>
<keyword evidence="5 11" id="KW-0297">G-protein coupled receptor</keyword>
<reference evidence="16" key="1">
    <citation type="submission" date="2022-10" db="EMBL/GenBank/DDBJ databases">
        <title>Genome assembly of Pristionchus species.</title>
        <authorList>
            <person name="Yoshida K."/>
            <person name="Sommer R.J."/>
        </authorList>
    </citation>
    <scope>NUCLEOTIDE SEQUENCE [LARGE SCALE GENOMIC DNA]</scope>
    <source>
        <strain evidence="16">RS5460</strain>
    </source>
</reference>
<feature type="transmembrane region" description="Helical" evidence="13">
    <location>
        <begin position="35"/>
        <end position="61"/>
    </location>
</feature>
<dbReference type="SMART" id="SM01381">
    <property type="entry name" value="7TM_GPCR_Srsx"/>
    <property type="match status" value="1"/>
</dbReference>
<feature type="region of interest" description="Disordered" evidence="12">
    <location>
        <begin position="401"/>
        <end position="424"/>
    </location>
</feature>
<sequence length="424" mass="47921">SYSVTIKNRFCAELNDSSCDELQRLYEESIDFENFLGILIPIIFAMIVIIGTIGNFFVIMVAVGRQMRNSTNILIIGLAISDLMFLLICIPITALDYATSTWILPNFMCSVINYCQHISAYMSVWTLSLMAFDRFLAVCYPIPVAFLHGIYTYEFLIETRSACAYVSIVTEQATKLETVTYFCTFNFFGYVLPLAITVIFYAFMLRRLWHSPRPGTSSSVSSSVRSRPETIRNKKKVTRLVLIVIVTWAISWLPINVCFFLSAITYPDSLVVRFGKSAVIFQIGSQVLAYMNSSLNPFLYALMSENFRKGFFRIMARLVNRVTRGILCGSEARTVSRFEITNANEDGSVRSESGQPQARATFLRGARRRIVRALHERNSIRFVDGKKESTEIAPHIDSDLSLEPSMEPTEPSVNASGATHEIHE</sequence>
<keyword evidence="3 11" id="KW-0812">Transmembrane</keyword>
<dbReference type="GO" id="GO:0004930">
    <property type="term" value="F:G protein-coupled receptor activity"/>
    <property type="evidence" value="ECO:0007669"/>
    <property type="project" value="UniProtKB-KW"/>
</dbReference>
<feature type="transmembrane region" description="Helical" evidence="13">
    <location>
        <begin position="240"/>
        <end position="266"/>
    </location>
</feature>
<evidence type="ECO:0000256" key="12">
    <source>
        <dbReference type="SAM" id="MobiDB-lite"/>
    </source>
</evidence>
<feature type="transmembrane region" description="Helical" evidence="13">
    <location>
        <begin position="134"/>
        <end position="151"/>
    </location>
</feature>
<evidence type="ECO:0000256" key="11">
    <source>
        <dbReference type="RuleBase" id="RU000688"/>
    </source>
</evidence>
<organism evidence="15 16">
    <name type="scientific">Pristionchus mayeri</name>
    <dbReference type="NCBI Taxonomy" id="1317129"/>
    <lineage>
        <taxon>Eukaryota</taxon>
        <taxon>Metazoa</taxon>
        <taxon>Ecdysozoa</taxon>
        <taxon>Nematoda</taxon>
        <taxon>Chromadorea</taxon>
        <taxon>Rhabditida</taxon>
        <taxon>Rhabditina</taxon>
        <taxon>Diplogasteromorpha</taxon>
        <taxon>Diplogasteroidea</taxon>
        <taxon>Neodiplogasteridae</taxon>
        <taxon>Pristionchus</taxon>
    </lineage>
</organism>
<comment type="similarity">
    <text evidence="11">Belongs to the G-protein coupled receptor 1 family.</text>
</comment>
<dbReference type="InterPro" id="IPR017452">
    <property type="entry name" value="GPCR_Rhodpsn_7TM"/>
</dbReference>
<keyword evidence="6 13" id="KW-0472">Membrane</keyword>
<evidence type="ECO:0000256" key="5">
    <source>
        <dbReference type="ARBA" id="ARBA00023040"/>
    </source>
</evidence>
<keyword evidence="8 11" id="KW-0675">Receptor</keyword>
<evidence type="ECO:0000256" key="6">
    <source>
        <dbReference type="ARBA" id="ARBA00023136"/>
    </source>
</evidence>
<protein>
    <recommendedName>
        <fullName evidence="14">G-protein coupled receptors family 1 profile domain-containing protein</fullName>
    </recommendedName>
</protein>
<keyword evidence="9" id="KW-0325">Glycoprotein</keyword>
<keyword evidence="10 11" id="KW-0807">Transducer</keyword>
<dbReference type="EMBL" id="BTRK01000006">
    <property type="protein sequence ID" value="GMR61617.1"/>
    <property type="molecule type" value="Genomic_DNA"/>
</dbReference>
<evidence type="ECO:0000256" key="8">
    <source>
        <dbReference type="ARBA" id="ARBA00023170"/>
    </source>
</evidence>
<evidence type="ECO:0000256" key="2">
    <source>
        <dbReference type="ARBA" id="ARBA00022475"/>
    </source>
</evidence>
<comment type="caution">
    <text evidence="15">The sequence shown here is derived from an EMBL/GenBank/DDBJ whole genome shotgun (WGS) entry which is preliminary data.</text>
</comment>
<name>A0AAN5ICW3_9BILA</name>
<dbReference type="AlphaFoldDB" id="A0AAN5ICW3"/>
<accession>A0AAN5ICW3</accession>
<evidence type="ECO:0000256" key="1">
    <source>
        <dbReference type="ARBA" id="ARBA00004651"/>
    </source>
</evidence>
<evidence type="ECO:0000256" key="9">
    <source>
        <dbReference type="ARBA" id="ARBA00023180"/>
    </source>
</evidence>
<keyword evidence="2" id="KW-1003">Cell membrane</keyword>
<keyword evidence="7" id="KW-1015">Disulfide bond</keyword>
<feature type="transmembrane region" description="Helical" evidence="13">
    <location>
        <begin position="101"/>
        <end position="122"/>
    </location>
</feature>
<dbReference type="Gene3D" id="1.20.1070.10">
    <property type="entry name" value="Rhodopsin 7-helix transmembrane proteins"/>
    <property type="match status" value="1"/>
</dbReference>
<evidence type="ECO:0000256" key="10">
    <source>
        <dbReference type="ARBA" id="ARBA00023224"/>
    </source>
</evidence>
<dbReference type="PROSITE" id="PS50262">
    <property type="entry name" value="G_PROTEIN_RECEP_F1_2"/>
    <property type="match status" value="1"/>
</dbReference>
<dbReference type="PRINTS" id="PR00237">
    <property type="entry name" value="GPCRRHODOPSN"/>
</dbReference>
<dbReference type="PANTHER" id="PTHR45695">
    <property type="entry name" value="LEUCOKININ RECEPTOR-RELATED"/>
    <property type="match status" value="1"/>
</dbReference>
<evidence type="ECO:0000256" key="3">
    <source>
        <dbReference type="ARBA" id="ARBA00022692"/>
    </source>
</evidence>
<dbReference type="Pfam" id="PF00001">
    <property type="entry name" value="7tm_1"/>
    <property type="match status" value="2"/>
</dbReference>
<evidence type="ECO:0000256" key="13">
    <source>
        <dbReference type="SAM" id="Phobius"/>
    </source>
</evidence>
<feature type="transmembrane region" description="Helical" evidence="13">
    <location>
        <begin position="179"/>
        <end position="203"/>
    </location>
</feature>
<dbReference type="PANTHER" id="PTHR45695:SF23">
    <property type="entry name" value="GALANIN-LIKE G-PROTEIN COUPLED RECEPTOR NPR-9"/>
    <property type="match status" value="1"/>
</dbReference>
<proteinExistence type="inferred from homology"/>
<feature type="domain" description="G-protein coupled receptors family 1 profile" evidence="14">
    <location>
        <begin position="54"/>
        <end position="300"/>
    </location>
</feature>
<dbReference type="PROSITE" id="PS00237">
    <property type="entry name" value="G_PROTEIN_RECEP_F1_1"/>
    <property type="match status" value="1"/>
</dbReference>
<dbReference type="SUPFAM" id="SSF81321">
    <property type="entry name" value="Family A G protein-coupled receptor-like"/>
    <property type="match status" value="1"/>
</dbReference>
<dbReference type="GO" id="GO:0005886">
    <property type="term" value="C:plasma membrane"/>
    <property type="evidence" value="ECO:0007669"/>
    <property type="project" value="UniProtKB-SubCell"/>
</dbReference>
<evidence type="ECO:0000256" key="4">
    <source>
        <dbReference type="ARBA" id="ARBA00022989"/>
    </source>
</evidence>
<feature type="transmembrane region" description="Helical" evidence="13">
    <location>
        <begin position="278"/>
        <end position="303"/>
    </location>
</feature>
<keyword evidence="4 13" id="KW-1133">Transmembrane helix</keyword>
<evidence type="ECO:0000259" key="14">
    <source>
        <dbReference type="PROSITE" id="PS50262"/>
    </source>
</evidence>
<keyword evidence="16" id="KW-1185">Reference proteome</keyword>
<evidence type="ECO:0000313" key="16">
    <source>
        <dbReference type="Proteomes" id="UP001328107"/>
    </source>
</evidence>
<feature type="transmembrane region" description="Helical" evidence="13">
    <location>
        <begin position="73"/>
        <end position="95"/>
    </location>
</feature>
<evidence type="ECO:0000313" key="15">
    <source>
        <dbReference type="EMBL" id="GMR61617.1"/>
    </source>
</evidence>
<comment type="subcellular location">
    <subcellularLocation>
        <location evidence="1">Cell membrane</location>
        <topology evidence="1">Multi-pass membrane protein</topology>
    </subcellularLocation>
</comment>